<dbReference type="EMBL" id="FUYY01000009">
    <property type="protein sequence ID" value="SKB82608.1"/>
    <property type="molecule type" value="Genomic_DNA"/>
</dbReference>
<dbReference type="Proteomes" id="UP000190230">
    <property type="component" value="Unassembled WGS sequence"/>
</dbReference>
<proteinExistence type="predicted"/>
<protein>
    <submittedName>
        <fullName evidence="1">Uncharacterized protein</fullName>
    </submittedName>
</protein>
<evidence type="ECO:0000313" key="1">
    <source>
        <dbReference type="EMBL" id="SKB82608.1"/>
    </source>
</evidence>
<accession>A0A1T5EFL2</accession>
<gene>
    <name evidence="1" type="ORF">SAMN05660776_3183</name>
</gene>
<sequence>MLEIAILTKLLFLGRNLKEKKQRPFEISNLRQAELVSASNILQIKTT</sequence>
<name>A0A1T5EFL2_9FLAO</name>
<keyword evidence="2" id="KW-1185">Reference proteome</keyword>
<dbReference type="STRING" id="241145.SAMN05660776_3183"/>
<organism evidence="1 2">
    <name type="scientific">Salegentibacter holothuriorum</name>
    <dbReference type="NCBI Taxonomy" id="241145"/>
    <lineage>
        <taxon>Bacteria</taxon>
        <taxon>Pseudomonadati</taxon>
        <taxon>Bacteroidota</taxon>
        <taxon>Flavobacteriia</taxon>
        <taxon>Flavobacteriales</taxon>
        <taxon>Flavobacteriaceae</taxon>
        <taxon>Salegentibacter</taxon>
    </lineage>
</organism>
<dbReference type="AlphaFoldDB" id="A0A1T5EFL2"/>
<reference evidence="2" key="1">
    <citation type="submission" date="2017-02" db="EMBL/GenBank/DDBJ databases">
        <authorList>
            <person name="Varghese N."/>
            <person name="Submissions S."/>
        </authorList>
    </citation>
    <scope>NUCLEOTIDE SEQUENCE [LARGE SCALE GENOMIC DNA]</scope>
    <source>
        <strain evidence="2">DSM 23405</strain>
    </source>
</reference>
<evidence type="ECO:0000313" key="2">
    <source>
        <dbReference type="Proteomes" id="UP000190230"/>
    </source>
</evidence>